<dbReference type="RefSeq" id="WP_089399933.1">
    <property type="nucleotide sequence ID" value="NZ_FZOT01000008.1"/>
</dbReference>
<dbReference type="Gene3D" id="3.40.190.10">
    <property type="entry name" value="Periplasmic binding protein-like II"/>
    <property type="match status" value="1"/>
</dbReference>
<dbReference type="OrthoDB" id="8689594at2"/>
<organism evidence="1 2">
    <name type="scientific">Noviherbaspirillum humi</name>
    <dbReference type="NCBI Taxonomy" id="1688639"/>
    <lineage>
        <taxon>Bacteria</taxon>
        <taxon>Pseudomonadati</taxon>
        <taxon>Pseudomonadota</taxon>
        <taxon>Betaproteobacteria</taxon>
        <taxon>Burkholderiales</taxon>
        <taxon>Oxalobacteraceae</taxon>
        <taxon>Noviherbaspirillum</taxon>
    </lineage>
</organism>
<keyword evidence="2" id="KW-1185">Reference proteome</keyword>
<dbReference type="SUPFAM" id="SSF53850">
    <property type="entry name" value="Periplasmic binding protein-like II"/>
    <property type="match status" value="1"/>
</dbReference>
<gene>
    <name evidence="1" type="ORF">SAMN06265795_108171</name>
</gene>
<dbReference type="EMBL" id="FZOT01000008">
    <property type="protein sequence ID" value="SNS89504.1"/>
    <property type="molecule type" value="Genomic_DNA"/>
</dbReference>
<dbReference type="AlphaFoldDB" id="A0A239IAV0"/>
<dbReference type="Pfam" id="PF12974">
    <property type="entry name" value="Phosphonate-bd"/>
    <property type="match status" value="1"/>
</dbReference>
<dbReference type="Proteomes" id="UP000198284">
    <property type="component" value="Unassembled WGS sequence"/>
</dbReference>
<protein>
    <submittedName>
        <fullName evidence="1">4,5-dihydroxyphthalate decarboxylase</fullName>
    </submittedName>
</protein>
<name>A0A239IAV0_9BURK</name>
<sequence length="329" mass="37255">MTVPLSVAVWDYDRTRALFDRRVAIEACDATYLPLMVEETFFRALRSSEFDVAELSLSSYTALTSRGACPYVAIPVFMSRMFRHSAIYVRKDSGIREPKDLIGRKVGVPEYQLTAPVWVRGILEDEYGVKPSDIRWRTGGVEEPGRHEKVAINLPADVECEAIPVEETLNQWLVDGKIDALVAPRAPSSYAQGHPNIARLFPDFRSVEKAYFKKTGIFPMMHVIGIRKELVAQHPWLASSVFKAFNEAKKIAQRDLSEVAALKTTMPWLPAEYEETVALMGQDYWPYGVHGNEKALETFLRYHHSQGLSARQMQIGDLFVPSTMEQVKI</sequence>
<dbReference type="PANTHER" id="PTHR30024">
    <property type="entry name" value="ALIPHATIC SULFONATES-BINDING PROTEIN-RELATED"/>
    <property type="match status" value="1"/>
</dbReference>
<dbReference type="Gene3D" id="3.40.190.270">
    <property type="match status" value="1"/>
</dbReference>
<evidence type="ECO:0000313" key="1">
    <source>
        <dbReference type="EMBL" id="SNS89504.1"/>
    </source>
</evidence>
<accession>A0A239IAV0</accession>
<proteinExistence type="predicted"/>
<reference evidence="1 2" key="1">
    <citation type="submission" date="2017-06" db="EMBL/GenBank/DDBJ databases">
        <authorList>
            <person name="Kim H.J."/>
            <person name="Triplett B.A."/>
        </authorList>
    </citation>
    <scope>NUCLEOTIDE SEQUENCE [LARGE SCALE GENOMIC DNA]</scope>
    <source>
        <strain evidence="1 2">U15</strain>
    </source>
</reference>
<evidence type="ECO:0000313" key="2">
    <source>
        <dbReference type="Proteomes" id="UP000198284"/>
    </source>
</evidence>